<dbReference type="GO" id="GO:0019789">
    <property type="term" value="F:SUMO transferase activity"/>
    <property type="evidence" value="ECO:0007669"/>
    <property type="project" value="InterPro"/>
</dbReference>
<organism evidence="7 8">
    <name type="scientific">Synaphobranchus kaupii</name>
    <name type="common">Kaup's arrowtooth eel</name>
    <dbReference type="NCBI Taxonomy" id="118154"/>
    <lineage>
        <taxon>Eukaryota</taxon>
        <taxon>Metazoa</taxon>
        <taxon>Chordata</taxon>
        <taxon>Craniata</taxon>
        <taxon>Vertebrata</taxon>
        <taxon>Euteleostomi</taxon>
        <taxon>Actinopterygii</taxon>
        <taxon>Neopterygii</taxon>
        <taxon>Teleostei</taxon>
        <taxon>Anguilliformes</taxon>
        <taxon>Synaphobranchidae</taxon>
        <taxon>Synaphobranchus</taxon>
    </lineage>
</organism>
<dbReference type="AlphaFoldDB" id="A0A9Q1GEL2"/>
<reference evidence="7" key="1">
    <citation type="journal article" date="2023" name="Science">
        <title>Genome structures resolve the early diversification of teleost fishes.</title>
        <authorList>
            <person name="Parey E."/>
            <person name="Louis A."/>
            <person name="Montfort J."/>
            <person name="Bouchez O."/>
            <person name="Roques C."/>
            <person name="Iampietro C."/>
            <person name="Lluch J."/>
            <person name="Castinel A."/>
            <person name="Donnadieu C."/>
            <person name="Desvignes T."/>
            <person name="Floi Bucao C."/>
            <person name="Jouanno E."/>
            <person name="Wen M."/>
            <person name="Mejri S."/>
            <person name="Dirks R."/>
            <person name="Jansen H."/>
            <person name="Henkel C."/>
            <person name="Chen W.J."/>
            <person name="Zahm M."/>
            <person name="Cabau C."/>
            <person name="Klopp C."/>
            <person name="Thompson A.W."/>
            <person name="Robinson-Rechavi M."/>
            <person name="Braasch I."/>
            <person name="Lecointre G."/>
            <person name="Bobe J."/>
            <person name="Postlethwait J.H."/>
            <person name="Berthelot C."/>
            <person name="Roest Crollius H."/>
            <person name="Guiguen Y."/>
        </authorList>
    </citation>
    <scope>NUCLEOTIDE SEQUENCE</scope>
    <source>
        <strain evidence="7">WJC10195</strain>
    </source>
</reference>
<feature type="domain" description="RING-type" evidence="6">
    <location>
        <begin position="8"/>
        <end position="47"/>
    </location>
</feature>
<evidence type="ECO:0000259" key="6">
    <source>
        <dbReference type="PROSITE" id="PS50089"/>
    </source>
</evidence>
<dbReference type="PANTHER" id="PTHR22663:SF21">
    <property type="entry name" value="E3 SUMO-PROTEIN LIGASE RNF212-RELATED"/>
    <property type="match status" value="1"/>
</dbReference>
<keyword evidence="2 5" id="KW-0863">Zinc-finger</keyword>
<dbReference type="OrthoDB" id="2535391at2759"/>
<keyword evidence="4" id="KW-0469">Meiosis</keyword>
<accession>A0A9Q1GEL2</accession>
<dbReference type="GO" id="GO:0007131">
    <property type="term" value="P:reciprocal meiotic recombination"/>
    <property type="evidence" value="ECO:0007669"/>
    <property type="project" value="InterPro"/>
</dbReference>
<evidence type="ECO:0000256" key="4">
    <source>
        <dbReference type="ARBA" id="ARBA00023254"/>
    </source>
</evidence>
<keyword evidence="3" id="KW-0862">Zinc</keyword>
<dbReference type="EMBL" id="JAINUF010000001">
    <property type="protein sequence ID" value="KAJ8382477.1"/>
    <property type="molecule type" value="Genomic_DNA"/>
</dbReference>
<protein>
    <recommendedName>
        <fullName evidence="6">RING-type domain-containing protein</fullName>
    </recommendedName>
</protein>
<dbReference type="SUPFAM" id="SSF57850">
    <property type="entry name" value="RING/U-box"/>
    <property type="match status" value="1"/>
</dbReference>
<dbReference type="InterPro" id="IPR001841">
    <property type="entry name" value="Znf_RING"/>
</dbReference>
<comment type="caution">
    <text evidence="7">The sequence shown here is derived from an EMBL/GenBank/DDBJ whole genome shotgun (WGS) entry which is preliminary data.</text>
</comment>
<evidence type="ECO:0000313" key="7">
    <source>
        <dbReference type="EMBL" id="KAJ8382477.1"/>
    </source>
</evidence>
<evidence type="ECO:0000256" key="3">
    <source>
        <dbReference type="ARBA" id="ARBA00022833"/>
    </source>
</evidence>
<dbReference type="GO" id="GO:0016925">
    <property type="term" value="P:protein sumoylation"/>
    <property type="evidence" value="ECO:0007669"/>
    <property type="project" value="TreeGrafter"/>
</dbReference>
<name>A0A9Q1GEL2_SYNKA</name>
<evidence type="ECO:0000256" key="5">
    <source>
        <dbReference type="PROSITE-ProRule" id="PRU00175"/>
    </source>
</evidence>
<sequence length="68" mass="7421">MMPNWICCNSCFHPPAADRRLAVTTCGHIICQNCFQKGKQGECLICKAQCQVSPLTDKSGPEVKGPLL</sequence>
<proteinExistence type="predicted"/>
<keyword evidence="8" id="KW-1185">Reference proteome</keyword>
<dbReference type="GO" id="GO:0007129">
    <property type="term" value="P:homologous chromosome pairing at meiosis"/>
    <property type="evidence" value="ECO:0007669"/>
    <property type="project" value="TreeGrafter"/>
</dbReference>
<dbReference type="GO" id="GO:0000795">
    <property type="term" value="C:synaptonemal complex"/>
    <property type="evidence" value="ECO:0007669"/>
    <property type="project" value="InterPro"/>
</dbReference>
<dbReference type="Pfam" id="PF14634">
    <property type="entry name" value="zf-RING_5"/>
    <property type="match status" value="1"/>
</dbReference>
<evidence type="ECO:0000313" key="8">
    <source>
        <dbReference type="Proteomes" id="UP001152622"/>
    </source>
</evidence>
<dbReference type="InterPro" id="IPR042123">
    <property type="entry name" value="Zip3/RNF212-like"/>
</dbReference>
<dbReference type="PANTHER" id="PTHR22663">
    <property type="entry name" value="RING FINGER PROTEIN NARYA-RELATED"/>
    <property type="match status" value="1"/>
</dbReference>
<dbReference type="Proteomes" id="UP001152622">
    <property type="component" value="Chromosome 1"/>
</dbReference>
<evidence type="ECO:0000256" key="1">
    <source>
        <dbReference type="ARBA" id="ARBA00022723"/>
    </source>
</evidence>
<dbReference type="PROSITE" id="PS50089">
    <property type="entry name" value="ZF_RING_2"/>
    <property type="match status" value="1"/>
</dbReference>
<keyword evidence="1" id="KW-0479">Metal-binding</keyword>
<evidence type="ECO:0000256" key="2">
    <source>
        <dbReference type="ARBA" id="ARBA00022771"/>
    </source>
</evidence>
<dbReference type="GO" id="GO:0008270">
    <property type="term" value="F:zinc ion binding"/>
    <property type="evidence" value="ECO:0007669"/>
    <property type="project" value="UniProtKB-KW"/>
</dbReference>
<gene>
    <name evidence="7" type="ORF">SKAU_G00032550</name>
</gene>